<dbReference type="EMBL" id="KZ819515">
    <property type="protein sequence ID" value="PWN38932.1"/>
    <property type="molecule type" value="Genomic_DNA"/>
</dbReference>
<dbReference type="RefSeq" id="XP_025366092.1">
    <property type="nucleotide sequence ID" value="XM_025517497.1"/>
</dbReference>
<dbReference type="InParanoid" id="A0A316VMX8"/>
<dbReference type="AlphaFoldDB" id="A0A316VMX8"/>
<sequence>MGDLSYWDSECEVGDTKKGSHRFVRLRSEGIFEILSEDTASDEGSVCSIEFRGGGPPFRFAAPPSS</sequence>
<accession>A0A316VMX8</accession>
<dbReference type="Proteomes" id="UP000245783">
    <property type="component" value="Unassembled WGS sequence"/>
</dbReference>
<protein>
    <submittedName>
        <fullName evidence="1">Uncharacterized protein</fullName>
    </submittedName>
</protein>
<organism evidence="1 2">
    <name type="scientific">Ceraceosorus guamensis</name>
    <dbReference type="NCBI Taxonomy" id="1522189"/>
    <lineage>
        <taxon>Eukaryota</taxon>
        <taxon>Fungi</taxon>
        <taxon>Dikarya</taxon>
        <taxon>Basidiomycota</taxon>
        <taxon>Ustilaginomycotina</taxon>
        <taxon>Exobasidiomycetes</taxon>
        <taxon>Ceraceosorales</taxon>
        <taxon>Ceraceosoraceae</taxon>
        <taxon>Ceraceosorus</taxon>
    </lineage>
</organism>
<proteinExistence type="predicted"/>
<evidence type="ECO:0000313" key="1">
    <source>
        <dbReference type="EMBL" id="PWN38932.1"/>
    </source>
</evidence>
<evidence type="ECO:0000313" key="2">
    <source>
        <dbReference type="Proteomes" id="UP000245783"/>
    </source>
</evidence>
<dbReference type="GeneID" id="37039367"/>
<keyword evidence="2" id="KW-1185">Reference proteome</keyword>
<reference evidence="1 2" key="1">
    <citation type="journal article" date="2018" name="Mol. Biol. Evol.">
        <title>Broad Genomic Sampling Reveals a Smut Pathogenic Ancestry of the Fungal Clade Ustilaginomycotina.</title>
        <authorList>
            <person name="Kijpornyongpan T."/>
            <person name="Mondo S.J."/>
            <person name="Barry K."/>
            <person name="Sandor L."/>
            <person name="Lee J."/>
            <person name="Lipzen A."/>
            <person name="Pangilinan J."/>
            <person name="LaButti K."/>
            <person name="Hainaut M."/>
            <person name="Henrissat B."/>
            <person name="Grigoriev I.V."/>
            <person name="Spatafora J.W."/>
            <person name="Aime M.C."/>
        </authorList>
    </citation>
    <scope>NUCLEOTIDE SEQUENCE [LARGE SCALE GENOMIC DNA]</scope>
    <source>
        <strain evidence="1 2">MCA 4658</strain>
    </source>
</reference>
<name>A0A316VMX8_9BASI</name>
<gene>
    <name evidence="1" type="ORF">IE81DRAFT_63792</name>
</gene>